<gene>
    <name evidence="1" type="ORF">GcM3_209021</name>
</gene>
<comment type="caution">
    <text evidence="1">The sequence shown here is derived from an EMBL/GenBank/DDBJ whole genome shotgun (WGS) entry which is preliminary data.</text>
</comment>
<sequence>MEYFVNFHSTSEIHDGPNNRDSYEFFNTECGEFTTIQAISLTQWLSRISAKHALTSIVQKVDLVELDGVFLIQDRYGPTSSFHGILVDSGAAGPSTADYKQYQAFVKTLGPTKLCATKQKYFKFGIGSTTSM</sequence>
<accession>A0A420HAC8</accession>
<dbReference type="EMBL" id="MCBQ01020999">
    <property type="protein sequence ID" value="RKF54385.1"/>
    <property type="molecule type" value="Genomic_DNA"/>
</dbReference>
<name>A0A420HAC8_9PEZI</name>
<reference evidence="1 2" key="1">
    <citation type="journal article" date="2018" name="BMC Genomics">
        <title>Comparative genome analyses reveal sequence features reflecting distinct modes of host-adaptation between dicot and monocot powdery mildew.</title>
        <authorList>
            <person name="Wu Y."/>
            <person name="Ma X."/>
            <person name="Pan Z."/>
            <person name="Kale S.D."/>
            <person name="Song Y."/>
            <person name="King H."/>
            <person name="Zhang Q."/>
            <person name="Presley C."/>
            <person name="Deng X."/>
            <person name="Wei C.I."/>
            <person name="Xiao S."/>
        </authorList>
    </citation>
    <scope>NUCLEOTIDE SEQUENCE [LARGE SCALE GENOMIC DNA]</scope>
    <source>
        <strain evidence="1">UMSG3</strain>
    </source>
</reference>
<evidence type="ECO:0000313" key="1">
    <source>
        <dbReference type="EMBL" id="RKF54385.1"/>
    </source>
</evidence>
<evidence type="ECO:0000313" key="2">
    <source>
        <dbReference type="Proteomes" id="UP000283383"/>
    </source>
</evidence>
<protein>
    <submittedName>
        <fullName evidence="1">Uncharacterized protein</fullName>
    </submittedName>
</protein>
<proteinExistence type="predicted"/>
<dbReference type="AlphaFoldDB" id="A0A420HAC8"/>
<organism evidence="1 2">
    <name type="scientific">Golovinomyces cichoracearum</name>
    <dbReference type="NCBI Taxonomy" id="62708"/>
    <lineage>
        <taxon>Eukaryota</taxon>
        <taxon>Fungi</taxon>
        <taxon>Dikarya</taxon>
        <taxon>Ascomycota</taxon>
        <taxon>Pezizomycotina</taxon>
        <taxon>Leotiomycetes</taxon>
        <taxon>Erysiphales</taxon>
        <taxon>Erysiphaceae</taxon>
        <taxon>Golovinomyces</taxon>
    </lineage>
</organism>
<keyword evidence="2" id="KW-1185">Reference proteome</keyword>
<dbReference type="Proteomes" id="UP000283383">
    <property type="component" value="Unassembled WGS sequence"/>
</dbReference>